<gene>
    <name evidence="2" type="ORF">BO97DRAFT_412959</name>
</gene>
<dbReference type="FunFam" id="3.10.310.10:FF:000005">
    <property type="entry name" value="Proline racemase"/>
    <property type="match status" value="1"/>
</dbReference>
<dbReference type="AlphaFoldDB" id="A0A395I7L9"/>
<dbReference type="Proteomes" id="UP000248961">
    <property type="component" value="Unassembled WGS sequence"/>
</dbReference>
<accession>A0A395I7L9</accession>
<dbReference type="GO" id="GO:0047580">
    <property type="term" value="F:4-hydroxyproline epimerase activity"/>
    <property type="evidence" value="ECO:0007669"/>
    <property type="project" value="TreeGrafter"/>
</dbReference>
<dbReference type="GeneID" id="37200554"/>
<dbReference type="PIRSF" id="PIRSF029792">
    <property type="entry name" value="Pro_racemase"/>
    <property type="match status" value="1"/>
</dbReference>
<dbReference type="Pfam" id="PF05544">
    <property type="entry name" value="Pro_racemase"/>
    <property type="match status" value="2"/>
</dbReference>
<reference evidence="2 3" key="1">
    <citation type="submission" date="2018-02" db="EMBL/GenBank/DDBJ databases">
        <title>The genomes of Aspergillus section Nigri reveals drivers in fungal speciation.</title>
        <authorList>
            <consortium name="DOE Joint Genome Institute"/>
            <person name="Vesth T.C."/>
            <person name="Nybo J."/>
            <person name="Theobald S."/>
            <person name="Brandl J."/>
            <person name="Frisvad J.C."/>
            <person name="Nielsen K.F."/>
            <person name="Lyhne E.K."/>
            <person name="Kogle M.E."/>
            <person name="Kuo A."/>
            <person name="Riley R."/>
            <person name="Clum A."/>
            <person name="Nolan M."/>
            <person name="Lipzen A."/>
            <person name="Salamov A."/>
            <person name="Henrissat B."/>
            <person name="Wiebenga A."/>
            <person name="De vries R.P."/>
            <person name="Grigoriev I.V."/>
            <person name="Mortensen U.H."/>
            <person name="Andersen M.R."/>
            <person name="Baker S.E."/>
        </authorList>
    </citation>
    <scope>NUCLEOTIDE SEQUENCE [LARGE SCALE GENOMIC DNA]</scope>
    <source>
        <strain evidence="2 3">CBS 101889</strain>
    </source>
</reference>
<comment type="similarity">
    <text evidence="1">Belongs to the proline racemase family.</text>
</comment>
<dbReference type="InterPro" id="IPR008794">
    <property type="entry name" value="Pro_racemase_fam"/>
</dbReference>
<protein>
    <submittedName>
        <fullName evidence="2">Proline racemase</fullName>
    </submittedName>
</protein>
<evidence type="ECO:0000313" key="2">
    <source>
        <dbReference type="EMBL" id="RAL14194.1"/>
    </source>
</evidence>
<evidence type="ECO:0000256" key="1">
    <source>
        <dbReference type="ARBA" id="ARBA00007529"/>
    </source>
</evidence>
<dbReference type="OrthoDB" id="6409228at2759"/>
<dbReference type="SUPFAM" id="SSF54506">
    <property type="entry name" value="Diaminopimelate epimerase-like"/>
    <property type="match status" value="1"/>
</dbReference>
<dbReference type="RefSeq" id="XP_025553348.1">
    <property type="nucleotide sequence ID" value="XM_025696265.1"/>
</dbReference>
<dbReference type="STRING" id="1450537.A0A395I7L9"/>
<proteinExistence type="inferred from homology"/>
<dbReference type="PANTHER" id="PTHR33442">
    <property type="entry name" value="TRANS-3-HYDROXY-L-PROLINE DEHYDRATASE"/>
    <property type="match status" value="1"/>
</dbReference>
<sequence>MHFKRTISIVDCHCAGEVDDVIVGGVLDPSGCATMYDKLVHFRDKADHIRQLLLIEPRGRPAICRLFDHGKRGIPTHVRGNIICTATMLLDTGMVEMRKPVIELLLDTAAGPVSITVDCENEKCTAVAFHSVPSFVFVLDHPAEVPGLGTVSVDIAWGGMIYAIVDATKLGVKIENRNGPKLIKIGERIKQVVQQSAYVPVHPENSKIRGVSILEFTEPLTLSSTAEFTAVNTVVVSPGRFDRCPCGTGSSARMAVLHAQGQLKVGERFQHRSIIGSSFECCIEGTTQVGS</sequence>
<dbReference type="EMBL" id="KZ824276">
    <property type="protein sequence ID" value="RAL14194.1"/>
    <property type="molecule type" value="Genomic_DNA"/>
</dbReference>
<dbReference type="VEuPathDB" id="FungiDB:BO97DRAFT_412959"/>
<evidence type="ECO:0000313" key="3">
    <source>
        <dbReference type="Proteomes" id="UP000248961"/>
    </source>
</evidence>
<organism evidence="2 3">
    <name type="scientific">Aspergillus homomorphus (strain CBS 101889)</name>
    <dbReference type="NCBI Taxonomy" id="1450537"/>
    <lineage>
        <taxon>Eukaryota</taxon>
        <taxon>Fungi</taxon>
        <taxon>Dikarya</taxon>
        <taxon>Ascomycota</taxon>
        <taxon>Pezizomycotina</taxon>
        <taxon>Eurotiomycetes</taxon>
        <taxon>Eurotiomycetidae</taxon>
        <taxon>Eurotiales</taxon>
        <taxon>Aspergillaceae</taxon>
        <taxon>Aspergillus</taxon>
        <taxon>Aspergillus subgen. Circumdati</taxon>
    </lineage>
</organism>
<name>A0A395I7L9_ASPHC</name>
<dbReference type="PANTHER" id="PTHR33442:SF5">
    <property type="entry name" value="BIFUNCTIONAL TRANS-3-HYDROXY-L-PROLINE DEHYDRATASE_2-EPIMERASE"/>
    <property type="match status" value="1"/>
</dbReference>
<dbReference type="Gene3D" id="3.10.310.10">
    <property type="entry name" value="Diaminopimelate Epimerase, Chain A, domain 1"/>
    <property type="match status" value="2"/>
</dbReference>
<keyword evidence="3" id="KW-1185">Reference proteome</keyword>
<dbReference type="SFLD" id="SFLDS00028">
    <property type="entry name" value="Proline_Racemase"/>
    <property type="match status" value="1"/>
</dbReference>